<evidence type="ECO:0000313" key="8">
    <source>
        <dbReference type="Proteomes" id="UP000215027"/>
    </source>
</evidence>
<dbReference type="NCBIfam" id="NF041057">
    <property type="entry name" value="Rcas_1661_fam_Se"/>
    <property type="match status" value="1"/>
</dbReference>
<evidence type="ECO:0000256" key="5">
    <source>
        <dbReference type="ARBA" id="ARBA00023284"/>
    </source>
</evidence>
<dbReference type="AlphaFoldDB" id="A0A170PGM3"/>
<feature type="domain" description="Thioredoxin-like fold" evidence="6">
    <location>
        <begin position="7"/>
        <end position="137"/>
    </location>
</feature>
<dbReference type="Pfam" id="PF13462">
    <property type="entry name" value="Thioredoxin_4"/>
    <property type="match status" value="1"/>
</dbReference>
<dbReference type="GO" id="GO:0016491">
    <property type="term" value="F:oxidoreductase activity"/>
    <property type="evidence" value="ECO:0007669"/>
    <property type="project" value="UniProtKB-KW"/>
</dbReference>
<dbReference type="OrthoDB" id="9784686at2"/>
<evidence type="ECO:0000256" key="1">
    <source>
        <dbReference type="ARBA" id="ARBA00005791"/>
    </source>
</evidence>
<dbReference type="Gene3D" id="3.40.30.10">
    <property type="entry name" value="Glutaredoxin"/>
    <property type="match status" value="1"/>
</dbReference>
<dbReference type="PANTHER" id="PTHR13887:SF14">
    <property type="entry name" value="DISULFIDE BOND FORMATION PROTEIN D"/>
    <property type="match status" value="1"/>
</dbReference>
<accession>A0A170PGM3</accession>
<dbReference type="EMBL" id="LN890655">
    <property type="protein sequence ID" value="CUS03837.2"/>
    <property type="molecule type" value="Genomic_DNA"/>
</dbReference>
<dbReference type="Proteomes" id="UP000215027">
    <property type="component" value="Chromosome I"/>
</dbReference>
<keyword evidence="3" id="KW-0560">Oxidoreductase</keyword>
<keyword evidence="8" id="KW-1185">Reference proteome</keyword>
<gene>
    <name evidence="7" type="ORF">CFX0092_A1959</name>
</gene>
<dbReference type="InterPro" id="IPR036249">
    <property type="entry name" value="Thioredoxin-like_sf"/>
</dbReference>
<organism evidence="7 8">
    <name type="scientific">Candidatus Promineifilum breve</name>
    <dbReference type="NCBI Taxonomy" id="1806508"/>
    <lineage>
        <taxon>Bacteria</taxon>
        <taxon>Bacillati</taxon>
        <taxon>Chloroflexota</taxon>
        <taxon>Ardenticatenia</taxon>
        <taxon>Candidatus Promineifilales</taxon>
        <taxon>Candidatus Promineifilaceae</taxon>
        <taxon>Candidatus Promineifilum</taxon>
    </lineage>
</organism>
<keyword evidence="2" id="KW-0732">Signal</keyword>
<dbReference type="SUPFAM" id="SSF52833">
    <property type="entry name" value="Thioredoxin-like"/>
    <property type="match status" value="1"/>
</dbReference>
<evidence type="ECO:0000256" key="2">
    <source>
        <dbReference type="ARBA" id="ARBA00022729"/>
    </source>
</evidence>
<evidence type="ECO:0000259" key="6">
    <source>
        <dbReference type="Pfam" id="PF13462"/>
    </source>
</evidence>
<sequence>MLGAEQDIIANHVATGEVRLIYWPMLDLGPNSENAAVAAFCAGEQDAAHFWAYHHTLFENQRSVYLARRDFFVETAAALGLDGAAFEACYDGETTRALVIELDEARRAIGIRQRPTFDINGHILLGAQPYETFAEAIAASR</sequence>
<reference evidence="7" key="1">
    <citation type="submission" date="2016-01" db="EMBL/GenBank/DDBJ databases">
        <authorList>
            <person name="Mcilroy J.S."/>
            <person name="Karst M S."/>
            <person name="Albertsen M."/>
        </authorList>
    </citation>
    <scope>NUCLEOTIDE SEQUENCE</scope>
    <source>
        <strain evidence="7">Cfx-K</strain>
    </source>
</reference>
<evidence type="ECO:0000256" key="3">
    <source>
        <dbReference type="ARBA" id="ARBA00023002"/>
    </source>
</evidence>
<evidence type="ECO:0000256" key="4">
    <source>
        <dbReference type="ARBA" id="ARBA00023157"/>
    </source>
</evidence>
<keyword evidence="5" id="KW-0676">Redox-active center</keyword>
<dbReference type="PANTHER" id="PTHR13887">
    <property type="entry name" value="GLUTATHIONE S-TRANSFERASE KAPPA"/>
    <property type="match status" value="1"/>
</dbReference>
<proteinExistence type="inferred from homology"/>
<comment type="similarity">
    <text evidence="1">Belongs to the thioredoxin family. DsbA subfamily.</text>
</comment>
<keyword evidence="4" id="KW-1015">Disulfide bond</keyword>
<name>A0A170PGM3_9CHLR</name>
<protein>
    <recommendedName>
        <fullName evidence="6">Thioredoxin-like fold domain-containing protein</fullName>
    </recommendedName>
</protein>
<dbReference type="InterPro" id="IPR012336">
    <property type="entry name" value="Thioredoxin-like_fold"/>
</dbReference>
<evidence type="ECO:0000313" key="7">
    <source>
        <dbReference type="EMBL" id="CUS03837.2"/>
    </source>
</evidence>
<dbReference type="KEGG" id="pbf:CFX0092_A1959"/>